<organism evidence="2 3">
    <name type="scientific">Gregarina niphandrodes</name>
    <name type="common">Septate eugregarine</name>
    <dbReference type="NCBI Taxonomy" id="110365"/>
    <lineage>
        <taxon>Eukaryota</taxon>
        <taxon>Sar</taxon>
        <taxon>Alveolata</taxon>
        <taxon>Apicomplexa</taxon>
        <taxon>Conoidasida</taxon>
        <taxon>Gregarinasina</taxon>
        <taxon>Eugregarinorida</taxon>
        <taxon>Gregarinidae</taxon>
        <taxon>Gregarina</taxon>
    </lineage>
</organism>
<gene>
    <name evidence="2" type="ORF">GNI_134010</name>
</gene>
<protein>
    <submittedName>
        <fullName evidence="2">Uncharacterized protein</fullName>
    </submittedName>
</protein>
<comment type="caution">
    <text evidence="2">The sequence shown here is derived from an EMBL/GenBank/DDBJ whole genome shotgun (WGS) entry which is preliminary data.</text>
</comment>
<evidence type="ECO:0000313" key="3">
    <source>
        <dbReference type="Proteomes" id="UP000019763"/>
    </source>
</evidence>
<name>A0A023B1C7_GRENI</name>
<feature type="region of interest" description="Disordered" evidence="1">
    <location>
        <begin position="94"/>
        <end position="119"/>
    </location>
</feature>
<evidence type="ECO:0000313" key="2">
    <source>
        <dbReference type="EMBL" id="EZG46378.1"/>
    </source>
</evidence>
<accession>A0A023B1C7</accession>
<evidence type="ECO:0000256" key="1">
    <source>
        <dbReference type="SAM" id="MobiDB-lite"/>
    </source>
</evidence>
<dbReference type="Proteomes" id="UP000019763">
    <property type="component" value="Unassembled WGS sequence"/>
</dbReference>
<proteinExistence type="predicted"/>
<dbReference type="AlphaFoldDB" id="A0A023B1C7"/>
<sequence>MSGFLARNLASMLELDRRATEVGFVINEAIATADTAPLNNSGRQAVEMLCQEQQRYLNEKIAIGEASLALVRNGKSVAQKLIEGCRAITTTSAANDANDDSTTTVRHSLRRSTSSTKQS</sequence>
<dbReference type="EMBL" id="AFNH02000995">
    <property type="protein sequence ID" value="EZG46378.1"/>
    <property type="molecule type" value="Genomic_DNA"/>
</dbReference>
<dbReference type="RefSeq" id="XP_011132306.1">
    <property type="nucleotide sequence ID" value="XM_011134004.1"/>
</dbReference>
<dbReference type="GeneID" id="22914728"/>
<reference evidence="2" key="1">
    <citation type="submission" date="2013-12" db="EMBL/GenBank/DDBJ databases">
        <authorList>
            <person name="Omoto C.K."/>
            <person name="Sibley D."/>
            <person name="Venepally P."/>
            <person name="Hadjithomas M."/>
            <person name="Karamycheva S."/>
            <person name="Brunk B."/>
            <person name="Roos D."/>
            <person name="Caler E."/>
            <person name="Lorenzi H."/>
        </authorList>
    </citation>
    <scope>NUCLEOTIDE SEQUENCE</scope>
</reference>
<keyword evidence="3" id="KW-1185">Reference proteome</keyword>
<dbReference type="VEuPathDB" id="CryptoDB:GNI_134010"/>